<sequence>MNSETERRKACKAARKEVELPTRKNADCYCITCPLDNAGCPLDAKTEGRER</sequence>
<name>A0A6M3JHD3_9ZZZZ</name>
<dbReference type="AlphaFoldDB" id="A0A6M3JHD3"/>
<accession>A0A6M3JHD3</accession>
<reference evidence="1" key="1">
    <citation type="submission" date="2020-03" db="EMBL/GenBank/DDBJ databases">
        <title>The deep terrestrial virosphere.</title>
        <authorList>
            <person name="Holmfeldt K."/>
            <person name="Nilsson E."/>
            <person name="Simone D."/>
            <person name="Lopez-Fernandez M."/>
            <person name="Wu X."/>
            <person name="de Brujin I."/>
            <person name="Lundin D."/>
            <person name="Andersson A."/>
            <person name="Bertilsson S."/>
            <person name="Dopson M."/>
        </authorList>
    </citation>
    <scope>NUCLEOTIDE SEQUENCE</scope>
    <source>
        <strain evidence="1">MM415A06462</strain>
    </source>
</reference>
<dbReference type="EMBL" id="MT141621">
    <property type="protein sequence ID" value="QJA68482.1"/>
    <property type="molecule type" value="Genomic_DNA"/>
</dbReference>
<organism evidence="1">
    <name type="scientific">viral metagenome</name>
    <dbReference type="NCBI Taxonomy" id="1070528"/>
    <lineage>
        <taxon>unclassified sequences</taxon>
        <taxon>metagenomes</taxon>
        <taxon>organismal metagenomes</taxon>
    </lineage>
</organism>
<evidence type="ECO:0000313" key="1">
    <source>
        <dbReference type="EMBL" id="QJA68482.1"/>
    </source>
</evidence>
<proteinExistence type="predicted"/>
<protein>
    <submittedName>
        <fullName evidence="1">Uncharacterized protein</fullName>
    </submittedName>
</protein>
<gene>
    <name evidence="1" type="ORF">MM415A06462_0006</name>
</gene>